<evidence type="ECO:0000313" key="4">
    <source>
        <dbReference type="Proteomes" id="UP000676885"/>
    </source>
</evidence>
<keyword evidence="2" id="KW-0472">Membrane</keyword>
<dbReference type="EMBL" id="CP076022">
    <property type="protein sequence ID" value="QWC10892.1"/>
    <property type="molecule type" value="Genomic_DNA"/>
</dbReference>
<feature type="region of interest" description="Disordered" evidence="1">
    <location>
        <begin position="1"/>
        <end position="159"/>
    </location>
</feature>
<organism evidence="3 4">
    <name type="scientific">Arthrobacter jiangjiafuii</name>
    <dbReference type="NCBI Taxonomy" id="2817475"/>
    <lineage>
        <taxon>Bacteria</taxon>
        <taxon>Bacillati</taxon>
        <taxon>Actinomycetota</taxon>
        <taxon>Actinomycetes</taxon>
        <taxon>Micrococcales</taxon>
        <taxon>Micrococcaceae</taxon>
        <taxon>Arthrobacter</taxon>
    </lineage>
</organism>
<sequence>MSTRRPKVPQARTAGGRTASEAVPAVSSGNPARRPTGADPDTITATKPVGGATRPAARKPATAKSSAEPAAAAAKSSAKTAAAKPSAKEAKTGTPASKPGKATKSGKAPKSAKPGKAAKPGKNTTEPRASRFGRFTRKPAAGTASNAPTPEPSDDLQPVPAKTFSGRLLVLAMVSAVVTVLLAPSVSTYLHQRSEIAALEADIAAKEQSAQELQSQLDRWADPNYIKQQARERIFLVMPGETRYLVKGEHGVENVEQQAQEQETDLQWVDALWDSVTRSAAAS</sequence>
<dbReference type="RefSeq" id="WP_210230234.1">
    <property type="nucleotide sequence ID" value="NZ_CP076022.1"/>
</dbReference>
<feature type="compositionally biased region" description="Low complexity" evidence="1">
    <location>
        <begin position="96"/>
        <end position="122"/>
    </location>
</feature>
<gene>
    <name evidence="3" type="ORF">KKR91_04580</name>
</gene>
<protein>
    <submittedName>
        <fullName evidence="3">Septum formation initiator family protein</fullName>
    </submittedName>
</protein>
<feature type="compositionally biased region" description="Low complexity" evidence="1">
    <location>
        <begin position="50"/>
        <end position="85"/>
    </location>
</feature>
<feature type="transmembrane region" description="Helical" evidence="2">
    <location>
        <begin position="168"/>
        <end position="190"/>
    </location>
</feature>
<accession>A0A975R147</accession>
<name>A0A975R147_9MICC</name>
<evidence type="ECO:0000256" key="1">
    <source>
        <dbReference type="SAM" id="MobiDB-lite"/>
    </source>
</evidence>
<evidence type="ECO:0000313" key="3">
    <source>
        <dbReference type="EMBL" id="QWC10892.1"/>
    </source>
</evidence>
<dbReference type="KEGG" id="ajg:KKR91_04580"/>
<dbReference type="Proteomes" id="UP000676885">
    <property type="component" value="Chromosome"/>
</dbReference>
<reference evidence="3 4" key="1">
    <citation type="submission" date="2021-05" db="EMBL/GenBank/DDBJ databases">
        <title>Novel species in genus Arthrobacter.</title>
        <authorList>
            <person name="Zhang G."/>
        </authorList>
    </citation>
    <scope>NUCLEOTIDE SEQUENCE [LARGE SCALE GENOMIC DNA]</scope>
    <source>
        <strain evidence="4">zg-ZUI227</strain>
    </source>
</reference>
<dbReference type="AlphaFoldDB" id="A0A975R147"/>
<dbReference type="InterPro" id="IPR007060">
    <property type="entry name" value="FtsL/DivIC"/>
</dbReference>
<keyword evidence="4" id="KW-1185">Reference proteome</keyword>
<evidence type="ECO:0000256" key="2">
    <source>
        <dbReference type="SAM" id="Phobius"/>
    </source>
</evidence>
<proteinExistence type="predicted"/>
<keyword evidence="2" id="KW-0812">Transmembrane</keyword>
<keyword evidence="2" id="KW-1133">Transmembrane helix</keyword>
<dbReference type="Pfam" id="PF04977">
    <property type="entry name" value="DivIC"/>
    <property type="match status" value="1"/>
</dbReference>